<comment type="similarity">
    <text evidence="10">Belongs to the peptidase M15 family.</text>
</comment>
<gene>
    <name evidence="13" type="ORF">PG1C_05895</name>
</gene>
<evidence type="ECO:0000256" key="10">
    <source>
        <dbReference type="ARBA" id="ARBA00093448"/>
    </source>
</evidence>
<evidence type="ECO:0000313" key="14">
    <source>
        <dbReference type="Proteomes" id="UP000061603"/>
    </source>
</evidence>
<evidence type="ECO:0000256" key="3">
    <source>
        <dbReference type="ARBA" id="ARBA00022670"/>
    </source>
</evidence>
<dbReference type="GO" id="GO:0071555">
    <property type="term" value="P:cell wall organization"/>
    <property type="evidence" value="ECO:0007669"/>
    <property type="project" value="UniProtKB-KW"/>
</dbReference>
<accession>A0A0C5J8U4</accession>
<dbReference type="EMBL" id="CP010554">
    <property type="protein sequence ID" value="AJP48118.1"/>
    <property type="molecule type" value="Genomic_DNA"/>
</dbReference>
<dbReference type="InterPro" id="IPR010275">
    <property type="entry name" value="MepK"/>
</dbReference>
<dbReference type="Proteomes" id="UP000061603">
    <property type="component" value="Chromosome"/>
</dbReference>
<dbReference type="AlphaFoldDB" id="A0A0C5J8U4"/>
<keyword evidence="6" id="KW-0378">Hydrolase</keyword>
<dbReference type="KEGG" id="rbu:PG1C_05895"/>
<keyword evidence="9" id="KW-0961">Cell wall biogenesis/degradation</keyword>
<dbReference type="HOGENOM" id="CLU_080400_1_2_4"/>
<keyword evidence="14" id="KW-1185">Reference proteome</keyword>
<dbReference type="Pfam" id="PF05951">
    <property type="entry name" value="Peptidase_M15_2"/>
    <property type="match status" value="1"/>
</dbReference>
<dbReference type="GO" id="GO:0008237">
    <property type="term" value="F:metallopeptidase activity"/>
    <property type="evidence" value="ECO:0007669"/>
    <property type="project" value="UniProtKB-KW"/>
</dbReference>
<comment type="cofactor">
    <cofactor evidence="1">
        <name>Zn(2+)</name>
        <dbReference type="ChEBI" id="CHEBI:29105"/>
    </cofactor>
</comment>
<evidence type="ECO:0000256" key="6">
    <source>
        <dbReference type="ARBA" id="ARBA00022801"/>
    </source>
</evidence>
<evidence type="ECO:0000256" key="12">
    <source>
        <dbReference type="SAM" id="SignalP"/>
    </source>
</evidence>
<dbReference type="InterPro" id="IPR009045">
    <property type="entry name" value="Zn_M74/Hedgehog-like"/>
</dbReference>
<keyword evidence="5 12" id="KW-0732">Signal</keyword>
<dbReference type="PATRIC" id="fig|1565605.3.peg.1240"/>
<evidence type="ECO:0000256" key="11">
    <source>
        <dbReference type="ARBA" id="ARBA00093666"/>
    </source>
</evidence>
<evidence type="ECO:0000256" key="2">
    <source>
        <dbReference type="ARBA" id="ARBA00004776"/>
    </source>
</evidence>
<evidence type="ECO:0000256" key="8">
    <source>
        <dbReference type="ARBA" id="ARBA00023049"/>
    </source>
</evidence>
<name>A0A0C5J8U4_9PROT</name>
<dbReference type="Gene3D" id="3.30.1380.10">
    <property type="match status" value="1"/>
</dbReference>
<feature type="signal peptide" evidence="12">
    <location>
        <begin position="1"/>
        <end position="31"/>
    </location>
</feature>
<organism evidence="13 14">
    <name type="scientific">Rugosibacter aromaticivorans</name>
    <dbReference type="NCBI Taxonomy" id="1565605"/>
    <lineage>
        <taxon>Bacteria</taxon>
        <taxon>Pseudomonadati</taxon>
        <taxon>Pseudomonadota</taxon>
        <taxon>Betaproteobacteria</taxon>
        <taxon>Nitrosomonadales</taxon>
        <taxon>Sterolibacteriaceae</taxon>
        <taxon>Rugosibacter</taxon>
    </lineage>
</organism>
<keyword evidence="7" id="KW-0862">Zinc</keyword>
<dbReference type="GO" id="GO:0046872">
    <property type="term" value="F:metal ion binding"/>
    <property type="evidence" value="ECO:0007669"/>
    <property type="project" value="UniProtKB-KW"/>
</dbReference>
<evidence type="ECO:0000256" key="7">
    <source>
        <dbReference type="ARBA" id="ARBA00022833"/>
    </source>
</evidence>
<comment type="pathway">
    <text evidence="2">Cell wall biogenesis; cell wall polysaccharide biosynthesis.</text>
</comment>
<reference evidence="13 14" key="1">
    <citation type="journal article" date="2015" name="Genome Announc.">
        <title>Complete Genome Sequence of a Novel Bacterium within the Family Rhodocyclaceae That Degrades Polycyclic Aromatic Hydrocarbons.</title>
        <authorList>
            <person name="Singleton D.R."/>
            <person name="Dickey A.N."/>
            <person name="Scholl E.H."/>
            <person name="Wright F.A."/>
            <person name="Aitken M.D."/>
        </authorList>
    </citation>
    <scope>NUCLEOTIDE SEQUENCE [LARGE SCALE GENOMIC DNA]</scope>
    <source>
        <strain evidence="14">PG1-Ca6</strain>
    </source>
</reference>
<protein>
    <recommendedName>
        <fullName evidence="11">Murein endopeptidase K</fullName>
    </recommendedName>
</protein>
<keyword evidence="8" id="KW-0482">Metalloprotease</keyword>
<dbReference type="PANTHER" id="PTHR37425:SF1">
    <property type="entry name" value="OUTER MEMBRANE PROTEIN"/>
    <property type="match status" value="1"/>
</dbReference>
<evidence type="ECO:0000313" key="13">
    <source>
        <dbReference type="EMBL" id="AJP48118.1"/>
    </source>
</evidence>
<dbReference type="GO" id="GO:0006508">
    <property type="term" value="P:proteolysis"/>
    <property type="evidence" value="ECO:0007669"/>
    <property type="project" value="UniProtKB-KW"/>
</dbReference>
<evidence type="ECO:0000256" key="9">
    <source>
        <dbReference type="ARBA" id="ARBA00023316"/>
    </source>
</evidence>
<evidence type="ECO:0000256" key="1">
    <source>
        <dbReference type="ARBA" id="ARBA00001947"/>
    </source>
</evidence>
<dbReference type="SUPFAM" id="SSF55166">
    <property type="entry name" value="Hedgehog/DD-peptidase"/>
    <property type="match status" value="1"/>
</dbReference>
<sequence>MSQRVCKMRRGWLKAGAAFALTGLRGWPALAAVDQKKNGVRELAFYNQHTGESLKASYWADGNYLPDALTEINHILRDHRTNDVLPMGLPLLDLLYTLHGVLATPRPFQIISGYRSPQTNAFLAAHSDGVAKGSLHMQGKAIDLYVEGVPLDQLCRAAMDLHAGGVGYYPSSNFVHVDIGRVRAW</sequence>
<proteinExistence type="inferred from homology"/>
<keyword evidence="4" id="KW-0479">Metal-binding</keyword>
<keyword evidence="3" id="KW-0645">Protease</keyword>
<dbReference type="PANTHER" id="PTHR37425">
    <property type="match status" value="1"/>
</dbReference>
<dbReference type="STRING" id="1565605.PG1C_05895"/>
<evidence type="ECO:0000256" key="4">
    <source>
        <dbReference type="ARBA" id="ARBA00022723"/>
    </source>
</evidence>
<evidence type="ECO:0000256" key="5">
    <source>
        <dbReference type="ARBA" id="ARBA00022729"/>
    </source>
</evidence>
<feature type="chain" id="PRO_5002178752" description="Murein endopeptidase K" evidence="12">
    <location>
        <begin position="32"/>
        <end position="185"/>
    </location>
</feature>